<keyword evidence="3" id="KW-1185">Reference proteome</keyword>
<reference evidence="2 3" key="1">
    <citation type="submission" date="2021-06" db="EMBL/GenBank/DDBJ databases">
        <title>Genome-based taxonomic framework of Microbacterium strains isolated from marine environment, the description of four new species and reclassification of four preexisting species.</title>
        <authorList>
            <person name="Lee S.D."/>
            <person name="Kim S.-M."/>
            <person name="Byeon Y.-S."/>
            <person name="Yang H.L."/>
            <person name="Kim I.S."/>
        </authorList>
    </citation>
    <scope>NUCLEOTIDE SEQUENCE [LARGE SCALE GENOMIC DNA]</scope>
    <source>
        <strain evidence="2 3">KSW4-10</strain>
    </source>
</reference>
<gene>
    <name evidence="2" type="ORF">KV397_01420</name>
</gene>
<accession>A0ABY4IV20</accession>
<dbReference type="Proteomes" id="UP000830631">
    <property type="component" value="Chromosome"/>
</dbReference>
<proteinExistence type="predicted"/>
<evidence type="ECO:0000313" key="3">
    <source>
        <dbReference type="Proteomes" id="UP000830631"/>
    </source>
</evidence>
<feature type="transmembrane region" description="Helical" evidence="1">
    <location>
        <begin position="35"/>
        <end position="56"/>
    </location>
</feature>
<evidence type="ECO:0000256" key="1">
    <source>
        <dbReference type="SAM" id="Phobius"/>
    </source>
</evidence>
<keyword evidence="1" id="KW-0812">Transmembrane</keyword>
<keyword evidence="1" id="KW-1133">Transmembrane helix</keyword>
<name>A0ABY4IV20_9MICO</name>
<sequence length="83" mass="8896">MRAGRIALAAVGVALLLWGAWLMLSAQDFAQLFSVAVWLLAVVVVHDGLLTVVSAVRHRLRPRTATTAPRGHVVTRETDPADG</sequence>
<organism evidence="2 3">
    <name type="scientific">Microbacterium aurugineum</name>
    <dbReference type="NCBI Taxonomy" id="2851642"/>
    <lineage>
        <taxon>Bacteria</taxon>
        <taxon>Bacillati</taxon>
        <taxon>Actinomycetota</taxon>
        <taxon>Actinomycetes</taxon>
        <taxon>Micrococcales</taxon>
        <taxon>Microbacteriaceae</taxon>
        <taxon>Microbacterium</taxon>
    </lineage>
</organism>
<keyword evidence="1" id="KW-0472">Membrane</keyword>
<protein>
    <submittedName>
        <fullName evidence="2">Uncharacterized protein</fullName>
    </submittedName>
</protein>
<dbReference type="EMBL" id="CP078078">
    <property type="protein sequence ID" value="UPL16507.1"/>
    <property type="molecule type" value="Genomic_DNA"/>
</dbReference>
<evidence type="ECO:0000313" key="2">
    <source>
        <dbReference type="EMBL" id="UPL16507.1"/>
    </source>
</evidence>
<dbReference type="RefSeq" id="WP_153243023.1">
    <property type="nucleotide sequence ID" value="NZ_CP078078.1"/>
</dbReference>